<evidence type="ECO:0000313" key="1">
    <source>
        <dbReference type="EMBL" id="MPN28300.1"/>
    </source>
</evidence>
<accession>A0A645GQ04</accession>
<gene>
    <name evidence="1" type="ORF">SDC9_175741</name>
</gene>
<dbReference type="AlphaFoldDB" id="A0A645GQ04"/>
<organism evidence="1">
    <name type="scientific">bioreactor metagenome</name>
    <dbReference type="NCBI Taxonomy" id="1076179"/>
    <lineage>
        <taxon>unclassified sequences</taxon>
        <taxon>metagenomes</taxon>
        <taxon>ecological metagenomes</taxon>
    </lineage>
</organism>
<dbReference type="EMBL" id="VSSQ01078536">
    <property type="protein sequence ID" value="MPN28300.1"/>
    <property type="molecule type" value="Genomic_DNA"/>
</dbReference>
<name>A0A645GQ04_9ZZZZ</name>
<comment type="caution">
    <text evidence="1">The sequence shown here is derived from an EMBL/GenBank/DDBJ whole genome shotgun (WGS) entry which is preliminary data.</text>
</comment>
<proteinExistence type="predicted"/>
<reference evidence="1" key="1">
    <citation type="submission" date="2019-08" db="EMBL/GenBank/DDBJ databases">
        <authorList>
            <person name="Kucharzyk K."/>
            <person name="Murdoch R.W."/>
            <person name="Higgins S."/>
            <person name="Loffler F."/>
        </authorList>
    </citation>
    <scope>NUCLEOTIDE SEQUENCE</scope>
</reference>
<protein>
    <submittedName>
        <fullName evidence="1">Uncharacterized protein</fullName>
    </submittedName>
</protein>
<sequence>MLLSLHMMKCLKVWIDLGMENIEFYFFHFLKNGLKVKLAARDTLKMKCMQFIPLAWNTALQEKIGKAWKRV</sequence>